<dbReference type="AlphaFoldDB" id="A0A919AE64"/>
<dbReference type="RefSeq" id="WP_229910379.1">
    <property type="nucleotide sequence ID" value="NZ_BNBI01000005.1"/>
</dbReference>
<dbReference type="SUPFAM" id="SSF89392">
    <property type="entry name" value="Prokaryotic lipoproteins and lipoprotein localization factors"/>
    <property type="match status" value="1"/>
</dbReference>
<keyword evidence="2" id="KW-0449">Lipoprotein</keyword>
<reference evidence="2" key="1">
    <citation type="journal article" date="2014" name="Int. J. Syst. Evol. Microbiol.">
        <title>Complete genome sequence of Corynebacterium casei LMG S-19264T (=DSM 44701T), isolated from a smear-ripened cheese.</title>
        <authorList>
            <consortium name="US DOE Joint Genome Institute (JGI-PGF)"/>
            <person name="Walter F."/>
            <person name="Albersmeier A."/>
            <person name="Kalinowski J."/>
            <person name="Ruckert C."/>
        </authorList>
    </citation>
    <scope>NUCLEOTIDE SEQUENCE</scope>
    <source>
        <strain evidence="2">JCM 4477</strain>
    </source>
</reference>
<evidence type="ECO:0000256" key="1">
    <source>
        <dbReference type="SAM" id="MobiDB-lite"/>
    </source>
</evidence>
<gene>
    <name evidence="2" type="ORF">GCM10018772_27940</name>
</gene>
<organism evidence="2 3">
    <name type="scientific">Streptomyces fumanus</name>
    <dbReference type="NCBI Taxonomy" id="67302"/>
    <lineage>
        <taxon>Bacteria</taxon>
        <taxon>Bacillati</taxon>
        <taxon>Actinomycetota</taxon>
        <taxon>Actinomycetes</taxon>
        <taxon>Kitasatosporales</taxon>
        <taxon>Streptomycetaceae</taxon>
        <taxon>Streptomyces</taxon>
    </lineage>
</organism>
<name>A0A919AE64_9ACTN</name>
<proteinExistence type="predicted"/>
<feature type="compositionally biased region" description="Low complexity" evidence="1">
    <location>
        <begin position="34"/>
        <end position="45"/>
    </location>
</feature>
<comment type="caution">
    <text evidence="2">The sequence shown here is derived from an EMBL/GenBank/DDBJ whole genome shotgun (WGS) entry which is preliminary data.</text>
</comment>
<dbReference type="EMBL" id="BNBI01000005">
    <property type="protein sequence ID" value="GHF01493.1"/>
    <property type="molecule type" value="Genomic_DNA"/>
</dbReference>
<keyword evidence="3" id="KW-1185">Reference proteome</keyword>
<dbReference type="InterPro" id="IPR029046">
    <property type="entry name" value="LolA/LolB/LppX"/>
</dbReference>
<feature type="region of interest" description="Disordered" evidence="1">
    <location>
        <begin position="23"/>
        <end position="45"/>
    </location>
</feature>
<sequence>MTAIAAAGVLAGTVLTACGGDGGDAGTEDGKGQGQQRTQGAAAVRGAYDRTAEAGTARMTLKVTTAAEGRSVTAQGKGAIDLAEGDSVMTVSAEGQRIEQRVVDQALYQKLPGGSGGQRTGGKPWVKIDLKKAAARGGAGDQGIGDPARSVAYAKGISEKDVTRTGEEKAGGVNTTRYRVNVDVADLPQGDTLREQVGPTLPMDVWLDEQGRIRRQQIDMTVKASGSGGSASPQQVKVRTVTEFSDFGTEVGAEPPAAGQVTDVTDKVLKGRSAA</sequence>
<reference evidence="2" key="2">
    <citation type="submission" date="2020-09" db="EMBL/GenBank/DDBJ databases">
        <authorList>
            <person name="Sun Q."/>
            <person name="Ohkuma M."/>
        </authorList>
    </citation>
    <scope>NUCLEOTIDE SEQUENCE</scope>
    <source>
        <strain evidence="2">JCM 4477</strain>
    </source>
</reference>
<dbReference type="Proteomes" id="UP000630718">
    <property type="component" value="Unassembled WGS sequence"/>
</dbReference>
<evidence type="ECO:0000313" key="3">
    <source>
        <dbReference type="Proteomes" id="UP000630718"/>
    </source>
</evidence>
<protein>
    <submittedName>
        <fullName evidence="2">Lipoprotein</fullName>
    </submittedName>
</protein>
<dbReference type="Gene3D" id="2.50.20.20">
    <property type="match status" value="1"/>
</dbReference>
<accession>A0A919AE64</accession>
<evidence type="ECO:0000313" key="2">
    <source>
        <dbReference type="EMBL" id="GHF01493.1"/>
    </source>
</evidence>